<protein>
    <submittedName>
        <fullName evidence="3">Uncharacterized protein</fullName>
    </submittedName>
</protein>
<reference evidence="3 4" key="1">
    <citation type="submission" date="2021-06" db="EMBL/GenBank/DDBJ databases">
        <title>Faecalicatena sp. nov. isolated from porcine feces.</title>
        <authorList>
            <person name="Oh B.S."/>
            <person name="Lee J.H."/>
        </authorList>
    </citation>
    <scope>NUCLEOTIDE SEQUENCE [LARGE SCALE GENOMIC DNA]</scope>
    <source>
        <strain evidence="3 4">AGMB00832</strain>
    </source>
</reference>
<evidence type="ECO:0000256" key="2">
    <source>
        <dbReference type="SAM" id="Phobius"/>
    </source>
</evidence>
<organism evidence="3 4">
    <name type="scientific">Faecalicatena faecalis</name>
    <dbReference type="NCBI Taxonomy" id="2726362"/>
    <lineage>
        <taxon>Bacteria</taxon>
        <taxon>Bacillati</taxon>
        <taxon>Bacillota</taxon>
        <taxon>Clostridia</taxon>
        <taxon>Lachnospirales</taxon>
        <taxon>Lachnospiraceae</taxon>
        <taxon>Faecalicatena</taxon>
    </lineage>
</organism>
<keyword evidence="2" id="KW-1133">Transmembrane helix</keyword>
<evidence type="ECO:0000313" key="4">
    <source>
        <dbReference type="Proteomes" id="UP000723714"/>
    </source>
</evidence>
<feature type="region of interest" description="Disordered" evidence="1">
    <location>
        <begin position="168"/>
        <end position="187"/>
    </location>
</feature>
<feature type="transmembrane region" description="Helical" evidence="2">
    <location>
        <begin position="30"/>
        <end position="50"/>
    </location>
</feature>
<name>A0ABS6D2Z2_9FIRM</name>
<feature type="region of interest" description="Disordered" evidence="1">
    <location>
        <begin position="1"/>
        <end position="21"/>
    </location>
</feature>
<comment type="caution">
    <text evidence="3">The sequence shown here is derived from an EMBL/GenBank/DDBJ whole genome shotgun (WGS) entry which is preliminary data.</text>
</comment>
<keyword evidence="2" id="KW-0812">Transmembrane</keyword>
<dbReference type="RefSeq" id="WP_216240895.1">
    <property type="nucleotide sequence ID" value="NZ_JABACJ020000006.1"/>
</dbReference>
<keyword evidence="4" id="KW-1185">Reference proteome</keyword>
<gene>
    <name evidence="3" type="ORF">HGO97_008575</name>
</gene>
<dbReference type="EMBL" id="JABACJ020000006">
    <property type="protein sequence ID" value="MBU3875866.1"/>
    <property type="molecule type" value="Genomic_DNA"/>
</dbReference>
<feature type="compositionally biased region" description="Polar residues" evidence="1">
    <location>
        <begin position="169"/>
        <end position="178"/>
    </location>
</feature>
<sequence>MEEEKRQEEVNVLEEKDPKNEDQDQSRRKLLILLCSIAVLAALCFLLFFINRDKQPAQLGIDPGAGKYNPEIEMPKDMDPTKIALPGFEGLVMEAGSDKLYAALWNPETNPCYFRFSLVLKETGETLYESELVPPGDAITEVTLVRKMEEGAYPVLVKMDTFSLEDKTQPLNGGSSETILEVRKEEK</sequence>
<accession>A0ABS6D2Z2</accession>
<dbReference type="Proteomes" id="UP000723714">
    <property type="component" value="Unassembled WGS sequence"/>
</dbReference>
<keyword evidence="2" id="KW-0472">Membrane</keyword>
<evidence type="ECO:0000256" key="1">
    <source>
        <dbReference type="SAM" id="MobiDB-lite"/>
    </source>
</evidence>
<proteinExistence type="predicted"/>
<evidence type="ECO:0000313" key="3">
    <source>
        <dbReference type="EMBL" id="MBU3875866.1"/>
    </source>
</evidence>